<evidence type="ECO:0000313" key="1">
    <source>
        <dbReference type="EMBL" id="AXQ69175.1"/>
    </source>
</evidence>
<reference evidence="2" key="1">
    <citation type="submission" date="2018-07" db="EMBL/GenBank/DDBJ databases">
        <title>Giant CbK-like Caulobacter bacteriophages have genetically divergent genomes.</title>
        <authorList>
            <person name="Wilson K.M."/>
            <person name="Ely B."/>
        </authorList>
    </citation>
    <scope>NUCLEOTIDE SEQUENCE [LARGE SCALE GENOMIC DNA]</scope>
</reference>
<name>A0A385EDT4_9CAUD</name>
<dbReference type="Proteomes" id="UP000259421">
    <property type="component" value="Segment"/>
</dbReference>
<reference evidence="1 2" key="2">
    <citation type="submission" date="2018-09" db="EMBL/GenBank/DDBJ databases">
        <title>Giant CbK-like Caulobacter bacteriophages have genetically divergent genomes.</title>
        <authorList>
            <person name="Wilson K."/>
            <person name="Ely B."/>
        </authorList>
    </citation>
    <scope>NUCLEOTIDE SEQUENCE [LARGE SCALE GENOMIC DNA]</scope>
</reference>
<dbReference type="EMBL" id="MH588546">
    <property type="protein sequence ID" value="AXQ69175.1"/>
    <property type="molecule type" value="Genomic_DNA"/>
</dbReference>
<accession>A0A385EDT4</accession>
<proteinExistence type="predicted"/>
<evidence type="ECO:0000313" key="2">
    <source>
        <dbReference type="Proteomes" id="UP000259421"/>
    </source>
</evidence>
<organism evidence="1 2">
    <name type="scientific">Caulobacter phage CcrBL9</name>
    <dbReference type="NCBI Taxonomy" id="2283270"/>
    <lineage>
        <taxon>Viruses</taxon>
        <taxon>Duplodnaviria</taxon>
        <taxon>Heunggongvirae</taxon>
        <taxon>Uroviricota</taxon>
        <taxon>Caudoviricetes</taxon>
        <taxon>Jeanschmidtviridae</taxon>
        <taxon>Bertelyvirus</taxon>
        <taxon>Bertelyvirus BL9</taxon>
    </lineage>
</organism>
<sequence>MQRNVKVNATLQFDGDILNPTGEETVVVMHSGLSKPGYADFNLNYAALNPGNRIGQELQIQRHPNADPSNLSFPIIVTTLPIGQIQPPTFVSADAGLGKPCLIFPALTIVDANADGIQDVISLDESVIKYQALGTNVPVPAVAVLRWTGSYWLVIATSPGVVIDNEPIHA</sequence>
<keyword evidence="2" id="KW-1185">Reference proteome</keyword>
<gene>
    <name evidence="1" type="ORF">CcrBL9_gp151c</name>
</gene>
<protein>
    <submittedName>
        <fullName evidence="1">Uncharacterized protein</fullName>
    </submittedName>
</protein>